<dbReference type="Pfam" id="PF20154">
    <property type="entry name" value="LNT_N"/>
    <property type="match status" value="1"/>
</dbReference>
<dbReference type="PANTHER" id="PTHR38686:SF1">
    <property type="entry name" value="APOLIPOPROTEIN N-ACYLTRANSFERASE"/>
    <property type="match status" value="1"/>
</dbReference>
<sequence>MAAFLLGAALALTAPPFAWGWLAPLPLALLLRRWWEPGRGRAAFLAGLGYWGAHLVWLPQSFAELFGPLGVLPFVPMIAAEAGFWALLVHLLGGRGLALVGGWLFLDYLRAHLGVLAFPWGDLGYALVEAPGRMLAAVGGVYLLTLVVLLVAYALARGRYWVLVPWALLWLVPLPESPAPERALLVQGAIDPLQKVEGAASEQVYRELTQQALAALPAGGLVVWPETAVPRLPADLADWLGPRALVAGVAAYDDGYRNRVVWWQGGEVRAVYDKVRLVPFGEYFPWRPLLGWVYGYFFDAFGLGPLADARPGERPQPLGPYGAYVCYESVFPGVARTLVREGAQLLVNVSNDAWFGPSFGGAQHFAMGRLRAVETGRWLLRAANDGITAAIDPYGRVSERLERGRAGVLVASYAQLSGRTPYVRWGDAPVLAAALLLLVFGRPVRRRWFA</sequence>
<dbReference type="InterPro" id="IPR004563">
    <property type="entry name" value="Apolipo_AcylTrfase"/>
</dbReference>
<keyword evidence="4 8" id="KW-0812">Transmembrane</keyword>
<dbReference type="Gene3D" id="3.60.110.10">
    <property type="entry name" value="Carbon-nitrogen hydrolase"/>
    <property type="match status" value="1"/>
</dbReference>
<feature type="transmembrane region" description="Helical" evidence="8">
    <location>
        <begin position="135"/>
        <end position="156"/>
    </location>
</feature>
<proteinExistence type="inferred from homology"/>
<feature type="transmembrane region" description="Helical" evidence="8">
    <location>
        <begin position="108"/>
        <end position="128"/>
    </location>
</feature>
<dbReference type="HAMAP" id="MF_01148">
    <property type="entry name" value="Lnt"/>
    <property type="match status" value="1"/>
</dbReference>
<feature type="transmembrane region" description="Helical" evidence="8">
    <location>
        <begin position="65"/>
        <end position="88"/>
    </location>
</feature>
<dbReference type="UniPathway" id="UPA00666"/>
<feature type="domain" description="CN hydrolase" evidence="9">
    <location>
        <begin position="186"/>
        <end position="418"/>
    </location>
</feature>
<name>A0A7C4V4F0_9DEIN</name>
<dbReference type="PROSITE" id="PS50263">
    <property type="entry name" value="CN_HYDROLASE"/>
    <property type="match status" value="1"/>
</dbReference>
<reference evidence="10" key="1">
    <citation type="journal article" date="2020" name="mSystems">
        <title>Genome- and Community-Level Interaction Insights into Carbon Utilization and Element Cycling Functions of Hydrothermarchaeota in Hydrothermal Sediment.</title>
        <authorList>
            <person name="Zhou Z."/>
            <person name="Liu Y."/>
            <person name="Xu W."/>
            <person name="Pan J."/>
            <person name="Luo Z.H."/>
            <person name="Li M."/>
        </authorList>
    </citation>
    <scope>NUCLEOTIDE SEQUENCE [LARGE SCALE GENOMIC DNA]</scope>
    <source>
        <strain evidence="10">HyVt-570</strain>
    </source>
</reference>
<comment type="subcellular location">
    <subcellularLocation>
        <location evidence="1 8">Cell membrane</location>
        <topology evidence="1 8">Multi-pass membrane protein</topology>
    </subcellularLocation>
</comment>
<dbReference type="NCBIfam" id="TIGR00546">
    <property type="entry name" value="lnt"/>
    <property type="match status" value="1"/>
</dbReference>
<evidence type="ECO:0000256" key="4">
    <source>
        <dbReference type="ARBA" id="ARBA00022692"/>
    </source>
</evidence>
<keyword evidence="7 8" id="KW-0012">Acyltransferase</keyword>
<dbReference type="Proteomes" id="UP000885759">
    <property type="component" value="Unassembled WGS sequence"/>
</dbReference>
<dbReference type="InterPro" id="IPR003010">
    <property type="entry name" value="C-N_Hydrolase"/>
</dbReference>
<evidence type="ECO:0000256" key="8">
    <source>
        <dbReference type="HAMAP-Rule" id="MF_01148"/>
    </source>
</evidence>
<dbReference type="CDD" id="cd07571">
    <property type="entry name" value="ALP_N-acyl_transferase"/>
    <property type="match status" value="1"/>
</dbReference>
<accession>A0A7C4V4F0</accession>
<comment type="catalytic activity">
    <reaction evidence="8">
        <text>N-terminal S-1,2-diacyl-sn-glyceryl-L-cysteinyl-[lipoprotein] + a glycerophospholipid = N-acyl-S-1,2-diacyl-sn-glyceryl-L-cysteinyl-[lipoprotein] + a 2-acyl-sn-glycero-3-phospholipid + H(+)</text>
        <dbReference type="Rhea" id="RHEA:48228"/>
        <dbReference type="Rhea" id="RHEA-COMP:14681"/>
        <dbReference type="Rhea" id="RHEA-COMP:14684"/>
        <dbReference type="ChEBI" id="CHEBI:15378"/>
        <dbReference type="ChEBI" id="CHEBI:136912"/>
        <dbReference type="ChEBI" id="CHEBI:140656"/>
        <dbReference type="ChEBI" id="CHEBI:140657"/>
        <dbReference type="ChEBI" id="CHEBI:140660"/>
        <dbReference type="EC" id="2.3.1.269"/>
    </reaction>
</comment>
<dbReference type="GO" id="GO:0042158">
    <property type="term" value="P:lipoprotein biosynthetic process"/>
    <property type="evidence" value="ECO:0007669"/>
    <property type="project" value="UniProtKB-UniRule"/>
</dbReference>
<feature type="transmembrane region" description="Helical" evidence="8">
    <location>
        <begin position="42"/>
        <end position="58"/>
    </location>
</feature>
<comment type="pathway">
    <text evidence="8">Protein modification; lipoprotein biosynthesis (N-acyl transfer).</text>
</comment>
<evidence type="ECO:0000256" key="1">
    <source>
        <dbReference type="ARBA" id="ARBA00004651"/>
    </source>
</evidence>
<evidence type="ECO:0000256" key="7">
    <source>
        <dbReference type="ARBA" id="ARBA00023315"/>
    </source>
</evidence>
<evidence type="ECO:0000259" key="9">
    <source>
        <dbReference type="PROSITE" id="PS50263"/>
    </source>
</evidence>
<evidence type="ECO:0000313" key="10">
    <source>
        <dbReference type="EMBL" id="HGY08545.1"/>
    </source>
</evidence>
<gene>
    <name evidence="8 10" type="primary">lnt</name>
    <name evidence="10" type="ORF">ENK37_00595</name>
</gene>
<comment type="caution">
    <text evidence="10">The sequence shown here is derived from an EMBL/GenBank/DDBJ whole genome shotgun (WGS) entry which is preliminary data.</text>
</comment>
<dbReference type="GO" id="GO:0005886">
    <property type="term" value="C:plasma membrane"/>
    <property type="evidence" value="ECO:0007669"/>
    <property type="project" value="UniProtKB-SubCell"/>
</dbReference>
<evidence type="ECO:0000256" key="3">
    <source>
        <dbReference type="ARBA" id="ARBA00022679"/>
    </source>
</evidence>
<dbReference type="Pfam" id="PF00795">
    <property type="entry name" value="CN_hydrolase"/>
    <property type="match status" value="1"/>
</dbReference>
<dbReference type="PANTHER" id="PTHR38686">
    <property type="entry name" value="APOLIPOPROTEIN N-ACYLTRANSFERASE"/>
    <property type="match status" value="1"/>
</dbReference>
<dbReference type="InterPro" id="IPR036526">
    <property type="entry name" value="C-N_Hydrolase_sf"/>
</dbReference>
<evidence type="ECO:0000256" key="2">
    <source>
        <dbReference type="ARBA" id="ARBA00022475"/>
    </source>
</evidence>
<dbReference type="AlphaFoldDB" id="A0A7C4V4F0"/>
<dbReference type="EMBL" id="DRPZ01000016">
    <property type="protein sequence ID" value="HGY08545.1"/>
    <property type="molecule type" value="Genomic_DNA"/>
</dbReference>
<dbReference type="InterPro" id="IPR045378">
    <property type="entry name" value="LNT_N"/>
</dbReference>
<keyword evidence="5 8" id="KW-1133">Transmembrane helix</keyword>
<keyword evidence="3 8" id="KW-0808">Transferase</keyword>
<comment type="caution">
    <text evidence="8">Lacks conserved residue(s) required for the propagation of feature annotation.</text>
</comment>
<organism evidence="10">
    <name type="scientific">Oceanithermus profundus</name>
    <dbReference type="NCBI Taxonomy" id="187137"/>
    <lineage>
        <taxon>Bacteria</taxon>
        <taxon>Thermotogati</taxon>
        <taxon>Deinococcota</taxon>
        <taxon>Deinococci</taxon>
        <taxon>Thermales</taxon>
        <taxon>Thermaceae</taxon>
        <taxon>Oceanithermus</taxon>
    </lineage>
</organism>
<dbReference type="SUPFAM" id="SSF56317">
    <property type="entry name" value="Carbon-nitrogen hydrolase"/>
    <property type="match status" value="1"/>
</dbReference>
<comment type="function">
    <text evidence="8">Catalyzes the phospholipid dependent N-acylation of the N-terminal cysteine of apolipoprotein, the last step in lipoprotein maturation.</text>
</comment>
<keyword evidence="2 8" id="KW-1003">Cell membrane</keyword>
<dbReference type="GO" id="GO:0016410">
    <property type="term" value="F:N-acyltransferase activity"/>
    <property type="evidence" value="ECO:0007669"/>
    <property type="project" value="UniProtKB-UniRule"/>
</dbReference>
<dbReference type="EC" id="2.3.1.269" evidence="8"/>
<evidence type="ECO:0000256" key="5">
    <source>
        <dbReference type="ARBA" id="ARBA00022989"/>
    </source>
</evidence>
<keyword evidence="6 8" id="KW-0472">Membrane</keyword>
<comment type="similarity">
    <text evidence="8">Belongs to the CN hydrolase family. Apolipoprotein N-acyltransferase subfamily.</text>
</comment>
<protein>
    <recommendedName>
        <fullName evidence="8">Apolipoprotein N-acyltransferase</fullName>
        <shortName evidence="8">ALP N-acyltransferase</shortName>
        <ecNumber evidence="8">2.3.1.269</ecNumber>
    </recommendedName>
</protein>
<evidence type="ECO:0000256" key="6">
    <source>
        <dbReference type="ARBA" id="ARBA00023136"/>
    </source>
</evidence>